<evidence type="ECO:0000259" key="3">
    <source>
        <dbReference type="PROSITE" id="PS51462"/>
    </source>
</evidence>
<accession>A0A0S4L1T3</accession>
<proteinExistence type="predicted"/>
<dbReference type="InterPro" id="IPR000086">
    <property type="entry name" value="NUDIX_hydrolase_dom"/>
</dbReference>
<evidence type="ECO:0000313" key="4">
    <source>
        <dbReference type="EMBL" id="CUS31635.1"/>
    </source>
</evidence>
<dbReference type="PROSITE" id="PS00893">
    <property type="entry name" value="NUDIX_BOX"/>
    <property type="match status" value="1"/>
</dbReference>
<protein>
    <submittedName>
        <fullName evidence="4">Putative NUDIX-like hydrolase (Modular protein)</fullName>
    </submittedName>
</protein>
<name>A0A0S4L1T3_9BACT</name>
<dbReference type="OrthoDB" id="9761969at2"/>
<organism evidence="4 5">
    <name type="scientific">Candidatus Nitrospira nitrosa</name>
    <dbReference type="NCBI Taxonomy" id="1742972"/>
    <lineage>
        <taxon>Bacteria</taxon>
        <taxon>Pseudomonadati</taxon>
        <taxon>Nitrospirota</taxon>
        <taxon>Nitrospiria</taxon>
        <taxon>Nitrospirales</taxon>
        <taxon>Nitrospiraceae</taxon>
        <taxon>Nitrospira</taxon>
    </lineage>
</organism>
<dbReference type="Pfam" id="PF00293">
    <property type="entry name" value="NUDIX"/>
    <property type="match status" value="1"/>
</dbReference>
<comment type="cofactor">
    <cofactor evidence="1">
        <name>Mg(2+)</name>
        <dbReference type="ChEBI" id="CHEBI:18420"/>
    </cofactor>
</comment>
<dbReference type="GO" id="GO:0016787">
    <property type="term" value="F:hydrolase activity"/>
    <property type="evidence" value="ECO:0007669"/>
    <property type="project" value="UniProtKB-KW"/>
</dbReference>
<dbReference type="SUPFAM" id="SSF55811">
    <property type="entry name" value="Nudix"/>
    <property type="match status" value="1"/>
</dbReference>
<keyword evidence="5" id="KW-1185">Reference proteome</keyword>
<reference evidence="4 5" key="1">
    <citation type="submission" date="2015-10" db="EMBL/GenBank/DDBJ databases">
        <authorList>
            <person name="Gilbert D.G."/>
        </authorList>
    </citation>
    <scope>NUCLEOTIDE SEQUENCE [LARGE SCALE GENOMIC DNA]</scope>
    <source>
        <strain evidence="4">COMA1</strain>
    </source>
</reference>
<dbReference type="PANTHER" id="PTHR43046">
    <property type="entry name" value="GDP-MANNOSE MANNOSYL HYDROLASE"/>
    <property type="match status" value="1"/>
</dbReference>
<keyword evidence="2 4" id="KW-0378">Hydrolase</keyword>
<dbReference type="PANTHER" id="PTHR43046:SF14">
    <property type="entry name" value="MUTT_NUDIX FAMILY PROTEIN"/>
    <property type="match status" value="1"/>
</dbReference>
<dbReference type="InterPro" id="IPR020084">
    <property type="entry name" value="NUDIX_hydrolase_CS"/>
</dbReference>
<sequence length="173" mass="19093">MPYSIERMATPEFIKSLREKIGTDLLQVPTATVLAYDDQGRLLLVKNIASGLWGPPSGIVDPNELPSDAAVREAWEEAGVFVELTHILGVFAGMHFSGVYPNGDQLSVVATVFAGKLISGMPRADHEETSDARFFYTSEIENLSCYPHFHAIRQASSQSQPYFKPATWRPHGL</sequence>
<dbReference type="AlphaFoldDB" id="A0A0S4L1T3"/>
<evidence type="ECO:0000313" key="5">
    <source>
        <dbReference type="Proteomes" id="UP000199032"/>
    </source>
</evidence>
<dbReference type="EMBL" id="CZQA01000001">
    <property type="protein sequence ID" value="CUS31635.1"/>
    <property type="molecule type" value="Genomic_DNA"/>
</dbReference>
<dbReference type="STRING" id="1742972.COMA1_10198"/>
<dbReference type="PROSITE" id="PS51462">
    <property type="entry name" value="NUDIX"/>
    <property type="match status" value="1"/>
</dbReference>
<dbReference type="InterPro" id="IPR015797">
    <property type="entry name" value="NUDIX_hydrolase-like_dom_sf"/>
</dbReference>
<gene>
    <name evidence="4" type="ORF">COMA1_10198</name>
</gene>
<feature type="domain" description="Nudix hydrolase" evidence="3">
    <location>
        <begin position="26"/>
        <end position="160"/>
    </location>
</feature>
<evidence type="ECO:0000256" key="1">
    <source>
        <dbReference type="ARBA" id="ARBA00001946"/>
    </source>
</evidence>
<dbReference type="Proteomes" id="UP000199032">
    <property type="component" value="Unassembled WGS sequence"/>
</dbReference>
<evidence type="ECO:0000256" key="2">
    <source>
        <dbReference type="ARBA" id="ARBA00022801"/>
    </source>
</evidence>
<dbReference type="Gene3D" id="3.90.79.10">
    <property type="entry name" value="Nucleoside Triphosphate Pyrophosphohydrolase"/>
    <property type="match status" value="1"/>
</dbReference>